<reference evidence="2 3" key="1">
    <citation type="submission" date="2016-10" db="EMBL/GenBank/DDBJ databases">
        <title>Draft Genome sequence of Alkanindiges sp. strain H1.</title>
        <authorList>
            <person name="Subhash Y."/>
            <person name="Lee S."/>
        </authorList>
    </citation>
    <scope>NUCLEOTIDE SEQUENCE [LARGE SCALE GENOMIC DNA]</scope>
    <source>
        <strain evidence="2 3">H1</strain>
    </source>
</reference>
<keyword evidence="1" id="KW-0812">Transmembrane</keyword>
<keyword evidence="3" id="KW-1185">Reference proteome</keyword>
<keyword evidence="1" id="KW-1133">Transmembrane helix</keyword>
<comment type="caution">
    <text evidence="2">The sequence shown here is derived from an EMBL/GenBank/DDBJ whole genome shotgun (WGS) entry which is preliminary data.</text>
</comment>
<dbReference type="OrthoDB" id="6717442at2"/>
<feature type="transmembrane region" description="Helical" evidence="1">
    <location>
        <begin position="74"/>
        <end position="95"/>
    </location>
</feature>
<dbReference type="Proteomes" id="UP000192132">
    <property type="component" value="Unassembled WGS sequence"/>
</dbReference>
<name>A0A1S8CSX4_9GAMM</name>
<gene>
    <name evidence="2" type="ORF">BKE30_09830</name>
</gene>
<accession>A0A1S8CSX4</accession>
<evidence type="ECO:0000256" key="1">
    <source>
        <dbReference type="SAM" id="Phobius"/>
    </source>
</evidence>
<proteinExistence type="predicted"/>
<feature type="transmembrane region" description="Helical" evidence="1">
    <location>
        <begin position="12"/>
        <end position="34"/>
    </location>
</feature>
<feature type="transmembrane region" description="Helical" evidence="1">
    <location>
        <begin position="46"/>
        <end position="67"/>
    </location>
</feature>
<dbReference type="STRING" id="1907941.BKE30_09830"/>
<evidence type="ECO:0000313" key="3">
    <source>
        <dbReference type="Proteomes" id="UP000192132"/>
    </source>
</evidence>
<keyword evidence="1" id="KW-0472">Membrane</keyword>
<dbReference type="AlphaFoldDB" id="A0A1S8CSX4"/>
<feature type="transmembrane region" description="Helical" evidence="1">
    <location>
        <begin position="101"/>
        <end position="126"/>
    </location>
</feature>
<evidence type="ECO:0000313" key="2">
    <source>
        <dbReference type="EMBL" id="ONG39318.1"/>
    </source>
</evidence>
<organism evidence="2 3">
    <name type="scientific">Alkanindiges hydrocarboniclasticus</name>
    <dbReference type="NCBI Taxonomy" id="1907941"/>
    <lineage>
        <taxon>Bacteria</taxon>
        <taxon>Pseudomonadati</taxon>
        <taxon>Pseudomonadota</taxon>
        <taxon>Gammaproteobacteria</taxon>
        <taxon>Moraxellales</taxon>
        <taxon>Moraxellaceae</taxon>
        <taxon>Alkanindiges</taxon>
    </lineage>
</organism>
<protein>
    <submittedName>
        <fullName evidence="2">Uncharacterized protein</fullName>
    </submittedName>
</protein>
<sequence>MMMSQIIRMVRIIAVFPLMGLSLFIYKLALQPAIHQFYKLEPDMLMVYGLVLVAALVHAVLLSSVVLKFYRVSLGVISSLMGLGVLAYCIQLAWLSPLEHAVFWLVVFLSYVLVWMVVLWFGHWFVQREHEFEMHAHAANNTDDFGLSAKNRSS</sequence>
<dbReference type="RefSeq" id="WP_076878448.1">
    <property type="nucleotide sequence ID" value="NZ_MLCN01000024.1"/>
</dbReference>
<dbReference type="EMBL" id="MLCN01000024">
    <property type="protein sequence ID" value="ONG39318.1"/>
    <property type="molecule type" value="Genomic_DNA"/>
</dbReference>